<reference evidence="1 2" key="1">
    <citation type="submission" date="2019-05" db="EMBL/GenBank/DDBJ databases">
        <title>Another draft genome of Portunus trituberculatus and its Hox gene families provides insights of decapod evolution.</title>
        <authorList>
            <person name="Jeong J.-H."/>
            <person name="Song I."/>
            <person name="Kim S."/>
            <person name="Choi T."/>
            <person name="Kim D."/>
            <person name="Ryu S."/>
            <person name="Kim W."/>
        </authorList>
    </citation>
    <scope>NUCLEOTIDE SEQUENCE [LARGE SCALE GENOMIC DNA]</scope>
    <source>
        <tissue evidence="1">Muscle</tissue>
    </source>
</reference>
<dbReference type="AlphaFoldDB" id="A0A5B7JQD6"/>
<proteinExistence type="predicted"/>
<evidence type="ECO:0000313" key="1">
    <source>
        <dbReference type="EMBL" id="MPC94554.1"/>
    </source>
</evidence>
<keyword evidence="2" id="KW-1185">Reference proteome</keyword>
<protein>
    <submittedName>
        <fullName evidence="1">Uncharacterized protein</fullName>
    </submittedName>
</protein>
<dbReference type="Proteomes" id="UP000324222">
    <property type="component" value="Unassembled WGS sequence"/>
</dbReference>
<evidence type="ECO:0000313" key="2">
    <source>
        <dbReference type="Proteomes" id="UP000324222"/>
    </source>
</evidence>
<sequence>MYFVYSGQVCGECILVSNNERADTLAKQGAYLPLVTINIPRSLHQLQGKIRHSTVLQRRRQEQEPQAGDSISARWYAEVAAVRPCQTDQGESKRMKVVRPRIRLGYQYGWQLGIAATDEQKQCRLCRVRDRHTLQHYLRDCPRVCQQRDQCAVPSTLAQLAIHFLDILPDTKGPP</sequence>
<accession>A0A5B7JQD6</accession>
<organism evidence="1 2">
    <name type="scientific">Portunus trituberculatus</name>
    <name type="common">Swimming crab</name>
    <name type="synonym">Neptunus trituberculatus</name>
    <dbReference type="NCBI Taxonomy" id="210409"/>
    <lineage>
        <taxon>Eukaryota</taxon>
        <taxon>Metazoa</taxon>
        <taxon>Ecdysozoa</taxon>
        <taxon>Arthropoda</taxon>
        <taxon>Crustacea</taxon>
        <taxon>Multicrustacea</taxon>
        <taxon>Malacostraca</taxon>
        <taxon>Eumalacostraca</taxon>
        <taxon>Eucarida</taxon>
        <taxon>Decapoda</taxon>
        <taxon>Pleocyemata</taxon>
        <taxon>Brachyura</taxon>
        <taxon>Eubrachyura</taxon>
        <taxon>Portunoidea</taxon>
        <taxon>Portunidae</taxon>
        <taxon>Portuninae</taxon>
        <taxon>Portunus</taxon>
    </lineage>
</organism>
<name>A0A5B7JQD6_PORTR</name>
<comment type="caution">
    <text evidence="1">The sequence shown here is derived from an EMBL/GenBank/DDBJ whole genome shotgun (WGS) entry which is preliminary data.</text>
</comment>
<dbReference type="OrthoDB" id="6375235at2759"/>
<gene>
    <name evidence="1" type="ORF">E2C01_089728</name>
</gene>
<dbReference type="EMBL" id="VSRR010099069">
    <property type="protein sequence ID" value="MPC94554.1"/>
    <property type="molecule type" value="Genomic_DNA"/>
</dbReference>